<feature type="domain" description="TonB-dependent receptor plug" evidence="15">
    <location>
        <begin position="50"/>
        <end position="156"/>
    </location>
</feature>
<keyword evidence="6" id="KW-0408">Iron</keyword>
<dbReference type="InParanoid" id="A0A1B1AML9"/>
<feature type="chain" id="PRO_5008519052" description="TonB-dependent receptor" evidence="13">
    <location>
        <begin position="28"/>
        <end position="715"/>
    </location>
</feature>
<dbReference type="InterPro" id="IPR036942">
    <property type="entry name" value="Beta-barrel_TonB_sf"/>
</dbReference>
<comment type="subcellular location">
    <subcellularLocation>
        <location evidence="1 11">Cell outer membrane</location>
        <topology evidence="1 11">Multi-pass membrane protein</topology>
    </subcellularLocation>
</comment>
<sequence length="715" mass="76957">MKFGDKIKWALLATSAALALPAAPVLAQTASETAAPEEIIVTAQKREETLFEVPMSVTAVTGQDIAQRGSRDLQDLQYSVPGLSISELAPGTQQVELRGTSVFSGLSTVGVYMDDLPLNGESAQSGLDIRLLDVARVEVLRGPQGTLYGQGAMGGTIRYITRTPDLENVSGSISAETGMITDGGTDASVQGVLNLPIAAGQFGVRIAAAHQQYGGWIDNTSLGLKDANSGESNVFRARALWRPSAQLDVSLTLSHQDLDVGSINLSDEDRTTNSVVSTPTSSRANIANLNVSYDMGFATLLSSSGWLDRKDVNQYDLSPAFIPALEAPPPFGFGFAPGSVSSIAYHVPSANQIFAQELRLSSNGDGPLRWTVGGMYRDSQTSIHSFAVVTPDVVPFDLISVEGTNPSDSRSWAVFGEGTWAFTPTLAATLGGRYFEDRRTQDVASATFGGASADANIATFSAFSPRFNLAWTPSDTLMMYFNVAKGFRSGGFNRLSAGLGLVTVPPTYDPDTLWSYEVGGRYRSPDHRFNAELSVYYNNWTDVQSLQFASGLPVQYVVNGNDIAGFGVDAAASWRVTDALTLSVSGGYNDMTYQKTTGERHSGDPADYVPQFTFSASANYDFHWSSDLPGFARIDYQHTDGWQVYPRNLLPAPAFAETQDYLNGRIGIDVQNFKLSLFANNILDENAVSYPAFGGLFVPMRPQPRTVGLALSYDY</sequence>
<feature type="domain" description="TonB-dependent receptor-like beta-barrel" evidence="14">
    <location>
        <begin position="277"/>
        <end position="682"/>
    </location>
</feature>
<keyword evidence="8 12" id="KW-0798">TonB box</keyword>
<dbReference type="PANTHER" id="PTHR32552">
    <property type="entry name" value="FERRICHROME IRON RECEPTOR-RELATED"/>
    <property type="match status" value="1"/>
</dbReference>
<keyword evidence="7" id="KW-0406">Ion transport</keyword>
<dbReference type="GO" id="GO:0009279">
    <property type="term" value="C:cell outer membrane"/>
    <property type="evidence" value="ECO:0007669"/>
    <property type="project" value="UniProtKB-SubCell"/>
</dbReference>
<reference evidence="16 17" key="1">
    <citation type="submission" date="2015-11" db="EMBL/GenBank/DDBJ databases">
        <title>Whole-Genome Sequence of Candidatus Oderbacter manganicum from the National Park Lower Oder Valley, Germany.</title>
        <authorList>
            <person name="Braun B."/>
            <person name="Liere K."/>
            <person name="Szewzyk U."/>
        </authorList>
    </citation>
    <scope>NUCLEOTIDE SEQUENCE [LARGE SCALE GENOMIC DNA]</scope>
    <source>
        <strain evidence="16 17">OTSz_A_272</strain>
    </source>
</reference>
<evidence type="ECO:0000256" key="11">
    <source>
        <dbReference type="PROSITE-ProRule" id="PRU01360"/>
    </source>
</evidence>
<evidence type="ECO:0000256" key="4">
    <source>
        <dbReference type="ARBA" id="ARBA00022496"/>
    </source>
</evidence>
<dbReference type="AlphaFoldDB" id="A0A1B1AML9"/>
<name>A0A1B1AML9_9PROT</name>
<evidence type="ECO:0000256" key="13">
    <source>
        <dbReference type="SAM" id="SignalP"/>
    </source>
</evidence>
<protein>
    <recommendedName>
        <fullName evidence="18">TonB-dependent receptor</fullName>
    </recommendedName>
</protein>
<keyword evidence="3 11" id="KW-1134">Transmembrane beta strand</keyword>
<gene>
    <name evidence="16" type="ORF">ATE48_18670</name>
</gene>
<dbReference type="SUPFAM" id="SSF56935">
    <property type="entry name" value="Porins"/>
    <property type="match status" value="1"/>
</dbReference>
<keyword evidence="2 11" id="KW-0813">Transport</keyword>
<comment type="similarity">
    <text evidence="11 12">Belongs to the TonB-dependent receptor family.</text>
</comment>
<organism evidence="16 17">
    <name type="scientific">Candidatus Viadribacter manganicus</name>
    <dbReference type="NCBI Taxonomy" id="1759059"/>
    <lineage>
        <taxon>Bacteria</taxon>
        <taxon>Pseudomonadati</taxon>
        <taxon>Pseudomonadota</taxon>
        <taxon>Alphaproteobacteria</taxon>
        <taxon>Hyphomonadales</taxon>
        <taxon>Hyphomonadaceae</taxon>
        <taxon>Candidatus Viadribacter</taxon>
    </lineage>
</organism>
<keyword evidence="17" id="KW-1185">Reference proteome</keyword>
<evidence type="ECO:0000256" key="12">
    <source>
        <dbReference type="RuleBase" id="RU003357"/>
    </source>
</evidence>
<evidence type="ECO:0000259" key="14">
    <source>
        <dbReference type="Pfam" id="PF00593"/>
    </source>
</evidence>
<evidence type="ECO:0000259" key="15">
    <source>
        <dbReference type="Pfam" id="PF07715"/>
    </source>
</evidence>
<keyword evidence="4" id="KW-0410">Iron transport</keyword>
<keyword evidence="9 11" id="KW-0472">Membrane</keyword>
<keyword evidence="10 11" id="KW-0998">Cell outer membrane</keyword>
<evidence type="ECO:0000256" key="5">
    <source>
        <dbReference type="ARBA" id="ARBA00022692"/>
    </source>
</evidence>
<dbReference type="Pfam" id="PF00593">
    <property type="entry name" value="TonB_dep_Rec_b-barrel"/>
    <property type="match status" value="1"/>
</dbReference>
<dbReference type="Proteomes" id="UP000092498">
    <property type="component" value="Chromosome"/>
</dbReference>
<evidence type="ECO:0000313" key="16">
    <source>
        <dbReference type="EMBL" id="ANP47775.1"/>
    </source>
</evidence>
<evidence type="ECO:0000256" key="6">
    <source>
        <dbReference type="ARBA" id="ARBA00023004"/>
    </source>
</evidence>
<accession>A0A1B1AML9</accession>
<proteinExistence type="inferred from homology"/>
<dbReference type="CDD" id="cd01347">
    <property type="entry name" value="ligand_gated_channel"/>
    <property type="match status" value="1"/>
</dbReference>
<dbReference type="InterPro" id="IPR039426">
    <property type="entry name" value="TonB-dep_rcpt-like"/>
</dbReference>
<evidence type="ECO:0000256" key="2">
    <source>
        <dbReference type="ARBA" id="ARBA00022448"/>
    </source>
</evidence>
<evidence type="ECO:0000256" key="7">
    <source>
        <dbReference type="ARBA" id="ARBA00023065"/>
    </source>
</evidence>
<evidence type="ECO:0000256" key="3">
    <source>
        <dbReference type="ARBA" id="ARBA00022452"/>
    </source>
</evidence>
<dbReference type="InterPro" id="IPR012910">
    <property type="entry name" value="Plug_dom"/>
</dbReference>
<dbReference type="GO" id="GO:0006826">
    <property type="term" value="P:iron ion transport"/>
    <property type="evidence" value="ECO:0007669"/>
    <property type="project" value="UniProtKB-KW"/>
</dbReference>
<evidence type="ECO:0000256" key="8">
    <source>
        <dbReference type="ARBA" id="ARBA00023077"/>
    </source>
</evidence>
<dbReference type="KEGG" id="cbot:ATE48_18670"/>
<dbReference type="InterPro" id="IPR000531">
    <property type="entry name" value="Beta-barrel_TonB"/>
</dbReference>
<dbReference type="Pfam" id="PF07715">
    <property type="entry name" value="Plug"/>
    <property type="match status" value="1"/>
</dbReference>
<evidence type="ECO:0000256" key="1">
    <source>
        <dbReference type="ARBA" id="ARBA00004571"/>
    </source>
</evidence>
<evidence type="ECO:0000313" key="17">
    <source>
        <dbReference type="Proteomes" id="UP000092498"/>
    </source>
</evidence>
<dbReference type="RefSeq" id="WP_066774215.1">
    <property type="nucleotide sequence ID" value="NZ_CP013244.1"/>
</dbReference>
<dbReference type="Gene3D" id="2.40.170.20">
    <property type="entry name" value="TonB-dependent receptor, beta-barrel domain"/>
    <property type="match status" value="1"/>
</dbReference>
<evidence type="ECO:0000256" key="9">
    <source>
        <dbReference type="ARBA" id="ARBA00023136"/>
    </source>
</evidence>
<keyword evidence="13" id="KW-0732">Signal</keyword>
<feature type="signal peptide" evidence="13">
    <location>
        <begin position="1"/>
        <end position="27"/>
    </location>
</feature>
<evidence type="ECO:0000256" key="10">
    <source>
        <dbReference type="ARBA" id="ARBA00023237"/>
    </source>
</evidence>
<dbReference type="PANTHER" id="PTHR32552:SF81">
    <property type="entry name" value="TONB-DEPENDENT OUTER MEMBRANE RECEPTOR"/>
    <property type="match status" value="1"/>
</dbReference>
<keyword evidence="5 11" id="KW-0812">Transmembrane</keyword>
<dbReference type="EMBL" id="CP013244">
    <property type="protein sequence ID" value="ANP47775.1"/>
    <property type="molecule type" value="Genomic_DNA"/>
</dbReference>
<evidence type="ECO:0008006" key="18">
    <source>
        <dbReference type="Google" id="ProtNLM"/>
    </source>
</evidence>
<dbReference type="PROSITE" id="PS52016">
    <property type="entry name" value="TONB_DEPENDENT_REC_3"/>
    <property type="match status" value="1"/>
</dbReference>
<dbReference type="STRING" id="1759059.ATE48_18670"/>